<dbReference type="PANTHER" id="PTHR30151">
    <property type="entry name" value="ALKANE SULFONATE ABC TRANSPORTER-RELATED, MEMBRANE SUBUNIT"/>
    <property type="match status" value="1"/>
</dbReference>
<accession>D6YAQ4</accession>
<gene>
    <name evidence="10" type="ordered locus">Tbis_1556</name>
</gene>
<evidence type="ECO:0000256" key="2">
    <source>
        <dbReference type="ARBA" id="ARBA00022448"/>
    </source>
</evidence>
<evidence type="ECO:0000313" key="10">
    <source>
        <dbReference type="EMBL" id="ADG88271.1"/>
    </source>
</evidence>
<dbReference type="Proteomes" id="UP000006640">
    <property type="component" value="Chromosome"/>
</dbReference>
<dbReference type="OrthoDB" id="9796361at2"/>
<sequence>MADTRTRLRRVPPVPPEAGTSAAPTVPATAAPPAPPGPGGRRARRRLGPGDPIRFGPLLGPALLLGAWAAGSATGLLDPRFLPAPWTIAGTAIDLIESGRLQENLLTSLQRVGLGLAFGTVLGTVLAVVSGLSRWGESIIDGPVQIKRAIPTLALMPLLILWLGIGEGMKITTITLGVLVHIYIQTHNGLRSIDSRYVELAETLRLTHRDFIRKVVLPGALPGFLIGMRFAVTAAWLFLAVVEQINSTSGIGYMMDLARSYGQTDVIFVGIVLYGLLGLVSDAAVRLVQRRALAWRRTLAG</sequence>
<feature type="transmembrane region" description="Helical" evidence="7">
    <location>
        <begin position="266"/>
        <end position="288"/>
    </location>
</feature>
<evidence type="ECO:0000256" key="7">
    <source>
        <dbReference type="RuleBase" id="RU363032"/>
    </source>
</evidence>
<dbReference type="InterPro" id="IPR000515">
    <property type="entry name" value="MetI-like"/>
</dbReference>
<feature type="region of interest" description="Disordered" evidence="8">
    <location>
        <begin position="1"/>
        <end position="50"/>
    </location>
</feature>
<evidence type="ECO:0000256" key="6">
    <source>
        <dbReference type="ARBA" id="ARBA00023136"/>
    </source>
</evidence>
<feature type="transmembrane region" description="Helical" evidence="7">
    <location>
        <begin position="114"/>
        <end position="136"/>
    </location>
</feature>
<dbReference type="CDD" id="cd06261">
    <property type="entry name" value="TM_PBP2"/>
    <property type="match status" value="1"/>
</dbReference>
<feature type="domain" description="ABC transmembrane type-1" evidence="9">
    <location>
        <begin position="105"/>
        <end position="285"/>
    </location>
</feature>
<protein>
    <submittedName>
        <fullName evidence="10">Binding-protein-dependent transport systems inner membrane component</fullName>
    </submittedName>
</protein>
<evidence type="ECO:0000256" key="4">
    <source>
        <dbReference type="ARBA" id="ARBA00022692"/>
    </source>
</evidence>
<dbReference type="EMBL" id="CP001874">
    <property type="protein sequence ID" value="ADG88271.1"/>
    <property type="molecule type" value="Genomic_DNA"/>
</dbReference>
<evidence type="ECO:0000256" key="1">
    <source>
        <dbReference type="ARBA" id="ARBA00004651"/>
    </source>
</evidence>
<dbReference type="Gene3D" id="1.10.3720.10">
    <property type="entry name" value="MetI-like"/>
    <property type="match status" value="1"/>
</dbReference>
<keyword evidence="6 7" id="KW-0472">Membrane</keyword>
<dbReference type="HOGENOM" id="CLU_046113_1_2_11"/>
<dbReference type="FunFam" id="1.10.3720.10:FF:000003">
    <property type="entry name" value="Aliphatic sulfonate ABC transporter permease"/>
    <property type="match status" value="1"/>
</dbReference>
<dbReference type="KEGG" id="tbi:Tbis_1556"/>
<keyword evidence="3" id="KW-1003">Cell membrane</keyword>
<evidence type="ECO:0000256" key="8">
    <source>
        <dbReference type="SAM" id="MobiDB-lite"/>
    </source>
</evidence>
<dbReference type="RefSeq" id="WP_013131804.1">
    <property type="nucleotide sequence ID" value="NC_014165.1"/>
</dbReference>
<reference evidence="10 11" key="1">
    <citation type="submission" date="2010-01" db="EMBL/GenBank/DDBJ databases">
        <title>The complete genome of Thermobispora bispora DSM 43833.</title>
        <authorList>
            <consortium name="US DOE Joint Genome Institute (JGI-PGF)"/>
            <person name="Lucas S."/>
            <person name="Copeland A."/>
            <person name="Lapidus A."/>
            <person name="Glavina del Rio T."/>
            <person name="Dalin E."/>
            <person name="Tice H."/>
            <person name="Bruce D."/>
            <person name="Goodwin L."/>
            <person name="Pitluck S."/>
            <person name="Kyrpides N."/>
            <person name="Mavromatis K."/>
            <person name="Ivanova N."/>
            <person name="Mikhailova N."/>
            <person name="Chertkov O."/>
            <person name="Brettin T."/>
            <person name="Detter J.C."/>
            <person name="Han C."/>
            <person name="Larimer F."/>
            <person name="Land M."/>
            <person name="Hauser L."/>
            <person name="Markowitz V."/>
            <person name="Cheng J.-F."/>
            <person name="Hugenholtz P."/>
            <person name="Woyke T."/>
            <person name="Wu D."/>
            <person name="Jando M."/>
            <person name="Schneider S."/>
            <person name="Klenk H.-P."/>
            <person name="Eisen J.A."/>
        </authorList>
    </citation>
    <scope>NUCLEOTIDE SEQUENCE [LARGE SCALE GENOMIC DNA]</scope>
    <source>
        <strain evidence="11">ATCC 19993 / DSM 43833 / CBS 139.67 / JCM 10125 / KCTC 9307 / NBRC 14880 / R51</strain>
    </source>
</reference>
<keyword evidence="5 7" id="KW-1133">Transmembrane helix</keyword>
<dbReference type="eggNOG" id="COG0600">
    <property type="taxonomic scope" value="Bacteria"/>
</dbReference>
<dbReference type="GO" id="GO:0042918">
    <property type="term" value="P:alkanesulfonate transmembrane transport"/>
    <property type="evidence" value="ECO:0007669"/>
    <property type="project" value="UniProtKB-ARBA"/>
</dbReference>
<keyword evidence="2 7" id="KW-0813">Transport</keyword>
<dbReference type="SUPFAM" id="SSF161098">
    <property type="entry name" value="MetI-like"/>
    <property type="match status" value="1"/>
</dbReference>
<dbReference type="PANTHER" id="PTHR30151:SF38">
    <property type="entry name" value="ALIPHATIC SULFONATES TRANSPORT PERMEASE PROTEIN SSUC-RELATED"/>
    <property type="match status" value="1"/>
</dbReference>
<dbReference type="AlphaFoldDB" id="D6YAQ4"/>
<dbReference type="STRING" id="469371.Tbis_1556"/>
<feature type="compositionally biased region" description="Low complexity" evidence="8">
    <location>
        <begin position="18"/>
        <end position="29"/>
    </location>
</feature>
<evidence type="ECO:0000259" key="9">
    <source>
        <dbReference type="PROSITE" id="PS50928"/>
    </source>
</evidence>
<dbReference type="PROSITE" id="PS50928">
    <property type="entry name" value="ABC_TM1"/>
    <property type="match status" value="1"/>
</dbReference>
<keyword evidence="11" id="KW-1185">Reference proteome</keyword>
<comment type="similarity">
    <text evidence="7">Belongs to the binding-protein-dependent transport system permease family.</text>
</comment>
<organism evidence="10 11">
    <name type="scientific">Thermobispora bispora (strain ATCC 19993 / DSM 43833 / CBS 139.67 / JCM 10125 / KCTC 9307 / NBRC 14880 / R51)</name>
    <dbReference type="NCBI Taxonomy" id="469371"/>
    <lineage>
        <taxon>Bacteria</taxon>
        <taxon>Bacillati</taxon>
        <taxon>Actinomycetota</taxon>
        <taxon>Actinomycetes</taxon>
        <taxon>Streptosporangiales</taxon>
        <taxon>Streptosporangiaceae</taxon>
        <taxon>Thermobispora</taxon>
    </lineage>
</organism>
<evidence type="ECO:0000256" key="5">
    <source>
        <dbReference type="ARBA" id="ARBA00022989"/>
    </source>
</evidence>
<dbReference type="GO" id="GO:0005886">
    <property type="term" value="C:plasma membrane"/>
    <property type="evidence" value="ECO:0007669"/>
    <property type="project" value="UniProtKB-SubCell"/>
</dbReference>
<dbReference type="Pfam" id="PF00528">
    <property type="entry name" value="BPD_transp_1"/>
    <property type="match status" value="1"/>
</dbReference>
<feature type="transmembrane region" description="Helical" evidence="7">
    <location>
        <begin position="148"/>
        <end position="165"/>
    </location>
</feature>
<proteinExistence type="inferred from homology"/>
<evidence type="ECO:0000256" key="3">
    <source>
        <dbReference type="ARBA" id="ARBA00022475"/>
    </source>
</evidence>
<comment type="subcellular location">
    <subcellularLocation>
        <location evidence="1 7">Cell membrane</location>
        <topology evidence="1 7">Multi-pass membrane protein</topology>
    </subcellularLocation>
</comment>
<dbReference type="InterPro" id="IPR035906">
    <property type="entry name" value="MetI-like_sf"/>
</dbReference>
<evidence type="ECO:0000313" key="11">
    <source>
        <dbReference type="Proteomes" id="UP000006640"/>
    </source>
</evidence>
<feature type="transmembrane region" description="Helical" evidence="7">
    <location>
        <begin position="215"/>
        <end position="239"/>
    </location>
</feature>
<name>D6YAQ4_THEBD</name>
<keyword evidence="4 7" id="KW-0812">Transmembrane</keyword>